<dbReference type="InterPro" id="IPR016024">
    <property type="entry name" value="ARM-type_fold"/>
</dbReference>
<protein>
    <recommendedName>
        <fullName evidence="8">Armadillo repeat-containing protein 8</fullName>
    </recommendedName>
</protein>
<dbReference type="PANTHER" id="PTHR15651:SF7">
    <property type="entry name" value="ARMADILLO REPEAT-CONTAINING PROTEIN 8"/>
    <property type="match status" value="1"/>
</dbReference>
<evidence type="ECO:0000256" key="2">
    <source>
        <dbReference type="ARBA" id="ARBA00004496"/>
    </source>
</evidence>
<gene>
    <name evidence="6" type="ORF">Q8F55_003899</name>
</gene>
<sequence>MTTSVTLEALKAAEAPADLLRALKELKNAVIGNTWKKVEYAGDDALLSFLLGLLVPPAPGDDLSVDLVAETAVIIGALGSAGSLTLRPLLAARAPERILAVICALPPSPERHSLHPGARRMLPPLLRALRNVLGATADAVWGHMWGVGAEPKVVGTGLVGEDVIMPARVGPKGNVAEWKAEASAALVLVFEPQNYTALLGLLDACADPVVLLPLYQLLARLIQLPSHREALGLHPTSSVGTDSDAPPFLTSHLLETIANWFIPGRKPNAKLLEAALDLLAALVKGQPRVASYIREWSATTPIAISTDEEPMPFPDVAVFVQLMETGPPGVRIAVAGCLTHVLKAIKSSPPRERSIISLTNVNLTNLNLLSVIVKLMRTEAVEERVKLCFVLAALVSDDERLQKAAAEQGCPNLLISMLIQVDADEARGELGHDAASRMREAVLIALAALAFNHEPTRSLIADASPPVLPLVCAALSHPSYGVRAAACSLARALSRTVAIVRTSIVDSGVGEEVVAALKREVTRRRAEPSDGPIDPEGDDGMDISLEEELGDRSWTVEVAATATICNLVTNFSPLKDKLLANGGLELLVELTASSHEPLALNALWALKNVTYHAGEPLKADVMTALGWDTLRRFLSPETPKTLRAQALDMLQNLLDDQTPTEMNRTVDALGLEFVINVVADSIRPTVDVDLDLCEPGLFILSHLALGNERLRSVITGRVELLESLSSTLNVPYDEVRIPALRALRHLVESNSRSHRPRQAVVDLLQPYQLKTRVRELAESDSVTVRQGAVSLLNLLDRARG</sequence>
<dbReference type="SUPFAM" id="SSF48371">
    <property type="entry name" value="ARM repeat"/>
    <property type="match status" value="2"/>
</dbReference>
<dbReference type="RefSeq" id="XP_069209844.1">
    <property type="nucleotide sequence ID" value="XM_069352426.1"/>
</dbReference>
<name>A0ABR3Q589_9TREE</name>
<organism evidence="6 7">
    <name type="scientific">Vanrija albida</name>
    <dbReference type="NCBI Taxonomy" id="181172"/>
    <lineage>
        <taxon>Eukaryota</taxon>
        <taxon>Fungi</taxon>
        <taxon>Dikarya</taxon>
        <taxon>Basidiomycota</taxon>
        <taxon>Agaricomycotina</taxon>
        <taxon>Tremellomycetes</taxon>
        <taxon>Trichosporonales</taxon>
        <taxon>Trichosporonaceae</taxon>
        <taxon>Vanrija</taxon>
    </lineage>
</organism>
<dbReference type="InterPro" id="IPR011989">
    <property type="entry name" value="ARM-like"/>
</dbReference>
<keyword evidence="5" id="KW-0539">Nucleus</keyword>
<dbReference type="InterPro" id="IPR038739">
    <property type="entry name" value="ARMC8/Vid28"/>
</dbReference>
<evidence type="ECO:0000256" key="3">
    <source>
        <dbReference type="ARBA" id="ARBA00022490"/>
    </source>
</evidence>
<dbReference type="GeneID" id="95984942"/>
<dbReference type="SMART" id="SM00185">
    <property type="entry name" value="ARM"/>
    <property type="match status" value="3"/>
</dbReference>
<dbReference type="EMBL" id="JBBXJM010000003">
    <property type="protein sequence ID" value="KAL1409900.1"/>
    <property type="molecule type" value="Genomic_DNA"/>
</dbReference>
<dbReference type="Proteomes" id="UP001565368">
    <property type="component" value="Unassembled WGS sequence"/>
</dbReference>
<dbReference type="Gene3D" id="1.25.10.10">
    <property type="entry name" value="Leucine-rich Repeat Variant"/>
    <property type="match status" value="2"/>
</dbReference>
<evidence type="ECO:0000256" key="5">
    <source>
        <dbReference type="ARBA" id="ARBA00023242"/>
    </source>
</evidence>
<evidence type="ECO:0000313" key="6">
    <source>
        <dbReference type="EMBL" id="KAL1409900.1"/>
    </source>
</evidence>
<keyword evidence="3" id="KW-0963">Cytoplasm</keyword>
<accession>A0ABR3Q589</accession>
<keyword evidence="4" id="KW-0677">Repeat</keyword>
<keyword evidence="7" id="KW-1185">Reference proteome</keyword>
<dbReference type="InterPro" id="IPR000225">
    <property type="entry name" value="Armadillo"/>
</dbReference>
<evidence type="ECO:0000256" key="4">
    <source>
        <dbReference type="ARBA" id="ARBA00022737"/>
    </source>
</evidence>
<evidence type="ECO:0000256" key="1">
    <source>
        <dbReference type="ARBA" id="ARBA00004123"/>
    </source>
</evidence>
<evidence type="ECO:0000313" key="7">
    <source>
        <dbReference type="Proteomes" id="UP001565368"/>
    </source>
</evidence>
<reference evidence="6 7" key="1">
    <citation type="submission" date="2023-08" db="EMBL/GenBank/DDBJ databases">
        <title>Annotated Genome Sequence of Vanrija albida AlHP1.</title>
        <authorList>
            <person name="Herzog R."/>
        </authorList>
    </citation>
    <scope>NUCLEOTIDE SEQUENCE [LARGE SCALE GENOMIC DNA]</scope>
    <source>
        <strain evidence="6 7">AlHP1</strain>
    </source>
</reference>
<comment type="subcellular location">
    <subcellularLocation>
        <location evidence="2">Cytoplasm</location>
    </subcellularLocation>
    <subcellularLocation>
        <location evidence="1">Nucleus</location>
    </subcellularLocation>
</comment>
<proteinExistence type="predicted"/>
<dbReference type="PANTHER" id="PTHR15651">
    <property type="entry name" value="ARMADILLO REPEAT-CONTAINING PROTEIN 8"/>
    <property type="match status" value="1"/>
</dbReference>
<comment type="caution">
    <text evidence="6">The sequence shown here is derived from an EMBL/GenBank/DDBJ whole genome shotgun (WGS) entry which is preliminary data.</text>
</comment>
<evidence type="ECO:0008006" key="8">
    <source>
        <dbReference type="Google" id="ProtNLM"/>
    </source>
</evidence>